<reference evidence="1 2" key="1">
    <citation type="submission" date="2018-11" db="EMBL/GenBank/DDBJ databases">
        <authorList>
            <consortium name="Pathogen Informatics"/>
        </authorList>
    </citation>
    <scope>NUCLEOTIDE SEQUENCE [LARGE SCALE GENOMIC DNA]</scope>
</reference>
<dbReference type="Proteomes" id="UP000270094">
    <property type="component" value="Unassembled WGS sequence"/>
</dbReference>
<dbReference type="AlphaFoldDB" id="A0A3P7J8X6"/>
<proteinExistence type="predicted"/>
<protein>
    <submittedName>
        <fullName evidence="1">Uncharacterized protein</fullName>
    </submittedName>
</protein>
<keyword evidence="2" id="KW-1185">Reference proteome</keyword>
<sequence>MGFLFRQGKVGVKKFYKNQNDLVNAWKEDEKVLTNAVDQAAITEEEQRVKIWDTRLTTITILSNVVLIIAKTTAVLLSDSLSVVASLVDR</sequence>
<evidence type="ECO:0000313" key="2">
    <source>
        <dbReference type="Proteomes" id="UP000270094"/>
    </source>
</evidence>
<dbReference type="EMBL" id="UYYB01026410">
    <property type="protein sequence ID" value="VDM72637.1"/>
    <property type="molecule type" value="Genomic_DNA"/>
</dbReference>
<accession>A0A3P7J8X6</accession>
<name>A0A3P7J8X6_STRVU</name>
<evidence type="ECO:0000313" key="1">
    <source>
        <dbReference type="EMBL" id="VDM72637.1"/>
    </source>
</evidence>
<dbReference type="OrthoDB" id="78296at2759"/>
<gene>
    <name evidence="1" type="ORF">SVUK_LOCUS7635</name>
</gene>
<organism evidence="1 2">
    <name type="scientific">Strongylus vulgaris</name>
    <name type="common">Blood worm</name>
    <dbReference type="NCBI Taxonomy" id="40348"/>
    <lineage>
        <taxon>Eukaryota</taxon>
        <taxon>Metazoa</taxon>
        <taxon>Ecdysozoa</taxon>
        <taxon>Nematoda</taxon>
        <taxon>Chromadorea</taxon>
        <taxon>Rhabditida</taxon>
        <taxon>Rhabditina</taxon>
        <taxon>Rhabditomorpha</taxon>
        <taxon>Strongyloidea</taxon>
        <taxon>Strongylidae</taxon>
        <taxon>Strongylus</taxon>
    </lineage>
</organism>